<gene>
    <name evidence="1" type="ORF">C1H46_023327</name>
</gene>
<evidence type="ECO:0000313" key="2">
    <source>
        <dbReference type="Proteomes" id="UP000315295"/>
    </source>
</evidence>
<evidence type="ECO:0000313" key="1">
    <source>
        <dbReference type="EMBL" id="TQD91093.1"/>
    </source>
</evidence>
<comment type="caution">
    <text evidence="1">The sequence shown here is derived from an EMBL/GenBank/DDBJ whole genome shotgun (WGS) entry which is preliminary data.</text>
</comment>
<accession>A0A540LX66</accession>
<reference evidence="1 2" key="1">
    <citation type="journal article" date="2019" name="G3 (Bethesda)">
        <title>Sequencing of a Wild Apple (Malus baccata) Genome Unravels the Differences Between Cultivated and Wild Apple Species Regarding Disease Resistance and Cold Tolerance.</title>
        <authorList>
            <person name="Chen X."/>
        </authorList>
    </citation>
    <scope>NUCLEOTIDE SEQUENCE [LARGE SCALE GENOMIC DNA]</scope>
    <source>
        <strain evidence="2">cv. Shandingzi</strain>
        <tissue evidence="1">Leaves</tissue>
    </source>
</reference>
<keyword evidence="2" id="KW-1185">Reference proteome</keyword>
<proteinExistence type="predicted"/>
<organism evidence="1 2">
    <name type="scientific">Malus baccata</name>
    <name type="common">Siberian crab apple</name>
    <name type="synonym">Pyrus baccata</name>
    <dbReference type="NCBI Taxonomy" id="106549"/>
    <lineage>
        <taxon>Eukaryota</taxon>
        <taxon>Viridiplantae</taxon>
        <taxon>Streptophyta</taxon>
        <taxon>Embryophyta</taxon>
        <taxon>Tracheophyta</taxon>
        <taxon>Spermatophyta</taxon>
        <taxon>Magnoliopsida</taxon>
        <taxon>eudicotyledons</taxon>
        <taxon>Gunneridae</taxon>
        <taxon>Pentapetalae</taxon>
        <taxon>rosids</taxon>
        <taxon>fabids</taxon>
        <taxon>Rosales</taxon>
        <taxon>Rosaceae</taxon>
        <taxon>Amygdaloideae</taxon>
        <taxon>Maleae</taxon>
        <taxon>Malus</taxon>
    </lineage>
</organism>
<dbReference type="Proteomes" id="UP000315295">
    <property type="component" value="Unassembled WGS sequence"/>
</dbReference>
<dbReference type="EMBL" id="VIEB01000432">
    <property type="protein sequence ID" value="TQD91093.1"/>
    <property type="molecule type" value="Genomic_DNA"/>
</dbReference>
<protein>
    <submittedName>
        <fullName evidence="1">Uncharacterized protein</fullName>
    </submittedName>
</protein>
<dbReference type="AlphaFoldDB" id="A0A540LX66"/>
<dbReference type="STRING" id="106549.A0A540LX66"/>
<name>A0A540LX66_MALBA</name>
<sequence length="82" mass="9257">MAKLSADDQELQRACKAAIEGTKKSVIMSICMAKSRVILGITHMLGHNGARMARWSELGWDGGSELGFRGLCRERFWERVRF</sequence>